<name>B4LG74_DROVI</name>
<evidence type="ECO:0000313" key="7">
    <source>
        <dbReference type="EMBL" id="EDW69382.2"/>
    </source>
</evidence>
<comment type="similarity">
    <text evidence="1">Belongs to the 5'(3')-deoxyribonucleotidase family.</text>
</comment>
<protein>
    <recommendedName>
        <fullName evidence="6">5'-nucleotidase domain-containing protein 1</fullName>
    </recommendedName>
</protein>
<dbReference type="InterPro" id="IPR023214">
    <property type="entry name" value="HAD_sf"/>
</dbReference>
<organism evidence="7 8">
    <name type="scientific">Drosophila virilis</name>
    <name type="common">Fruit fly</name>
    <dbReference type="NCBI Taxonomy" id="7244"/>
    <lineage>
        <taxon>Eukaryota</taxon>
        <taxon>Metazoa</taxon>
        <taxon>Ecdysozoa</taxon>
        <taxon>Arthropoda</taxon>
        <taxon>Hexapoda</taxon>
        <taxon>Insecta</taxon>
        <taxon>Pterygota</taxon>
        <taxon>Neoptera</taxon>
        <taxon>Endopterygota</taxon>
        <taxon>Diptera</taxon>
        <taxon>Brachycera</taxon>
        <taxon>Muscomorpha</taxon>
        <taxon>Ephydroidea</taxon>
        <taxon>Drosophilidae</taxon>
        <taxon>Drosophila</taxon>
    </lineage>
</organism>
<dbReference type="Gene3D" id="3.40.50.1000">
    <property type="entry name" value="HAD superfamily/HAD-like"/>
    <property type="match status" value="1"/>
</dbReference>
<dbReference type="GO" id="GO:0046872">
    <property type="term" value="F:metal ion binding"/>
    <property type="evidence" value="ECO:0007669"/>
    <property type="project" value="UniProtKB-KW"/>
</dbReference>
<dbReference type="FunCoup" id="B4LG74">
    <property type="interactions" value="813"/>
</dbReference>
<dbReference type="NCBIfam" id="TIGR02244">
    <property type="entry name" value="HAD-IG-Ncltidse"/>
    <property type="match status" value="1"/>
</dbReference>
<dbReference type="InterPro" id="IPR008380">
    <property type="entry name" value="HAD-SF_hydro_IG_5-nucl"/>
</dbReference>
<dbReference type="InParanoid" id="B4LG74"/>
<dbReference type="SMR" id="B4LG74"/>
<dbReference type="KEGG" id="dvi:6622711"/>
<dbReference type="EMBL" id="CH940647">
    <property type="protein sequence ID" value="EDW69382.2"/>
    <property type="molecule type" value="Genomic_DNA"/>
</dbReference>
<evidence type="ECO:0000313" key="8">
    <source>
        <dbReference type="Proteomes" id="UP000008792"/>
    </source>
</evidence>
<dbReference type="Pfam" id="PF05761">
    <property type="entry name" value="5_nucleotid"/>
    <property type="match status" value="1"/>
</dbReference>
<dbReference type="HOGENOM" id="CLU_029966_1_0_1"/>
<dbReference type="GO" id="GO:0008253">
    <property type="term" value="F:5'-nucleotidase activity"/>
    <property type="evidence" value="ECO:0007669"/>
    <property type="project" value="TreeGrafter"/>
</dbReference>
<evidence type="ECO:0000256" key="1">
    <source>
        <dbReference type="ARBA" id="ARBA00009589"/>
    </source>
</evidence>
<keyword evidence="2" id="KW-0479">Metal-binding</keyword>
<keyword evidence="4" id="KW-0460">Magnesium</keyword>
<dbReference type="PANTHER" id="PTHR12103:SF38">
    <property type="entry name" value="5'-NUCLEOTIDASE DOMAIN-CONTAINING PROTEIN 1"/>
    <property type="match status" value="1"/>
</dbReference>
<dbReference type="STRING" id="7244.B4LG74"/>
<dbReference type="eggNOG" id="KOG2469">
    <property type="taxonomic scope" value="Eukaryota"/>
</dbReference>
<dbReference type="Proteomes" id="UP000008792">
    <property type="component" value="Unassembled WGS sequence"/>
</dbReference>
<dbReference type="AlphaFoldDB" id="B4LG74"/>
<gene>
    <name evidence="7" type="primary">Dvir\GJ13208</name>
    <name evidence="7" type="ORF">Dvir_GJ13208</name>
</gene>
<sequence length="551" mass="62102">MQSAIWRAGVRQLAPNVRATSTTVTTAAAASVSRLQLKVHKQSQTDVLCRLRKSCVSIAQLAQKSTRAADNNKQLCRHTHTHTHPSIHASGRAVSVAQYSRYSASTIMNSYCKELDLMDYDIIGFDLDGTLLRYNLQEMTPLIYNVLKVYLVEQKGYSPALLTKKLDMDFLQKGLMLDGPRGNVLKLSNEAVILRASHGTRLLSDDEIVAAYGAARRWDVATAFYNDPLSTWNGPAATQMRTLLDYFDMPSALVFAQAVDIVDKDSGPNGRPKEYNVWRDLLDGLMHNYSRDNFKNDQSLYFKAMRAEPQRYVLPSSSKLRTWLQQLRATGKKVFLLTGSNIDFADLTATQALGPDWQQQFDYIVTYAKKPGFFTMQRPFMRVDDVAKCELPATELSLQAELKPGDVYSQGNWHQLHQSMAKQLNKDISAARALYFGDNIIQDIYTPVKHRDFDTVAIAEELFLMEQKDYPYRAVLASKFWDSYFISGNTPTLWSGFIANYAQICVSSMEQMAQTSPTERLVCNNVNGFYPALPKQLECSNLTTCWHGGGV</sequence>
<proteinExistence type="inferred from homology"/>
<keyword evidence="5" id="KW-0007">Acetylation</keyword>
<evidence type="ECO:0000256" key="2">
    <source>
        <dbReference type="ARBA" id="ARBA00022723"/>
    </source>
</evidence>
<dbReference type="FunFam" id="3.40.50.1000:FF:000086">
    <property type="entry name" value="LD24878p"/>
    <property type="match status" value="1"/>
</dbReference>
<accession>B4LG74</accession>
<dbReference type="SUPFAM" id="SSF56784">
    <property type="entry name" value="HAD-like"/>
    <property type="match status" value="1"/>
</dbReference>
<evidence type="ECO:0000256" key="5">
    <source>
        <dbReference type="ARBA" id="ARBA00022990"/>
    </source>
</evidence>
<evidence type="ECO:0000256" key="6">
    <source>
        <dbReference type="ARBA" id="ARBA00069357"/>
    </source>
</evidence>
<dbReference type="PANTHER" id="PTHR12103">
    <property type="entry name" value="5'-NUCLEOTIDASE DOMAIN-CONTAINING"/>
    <property type="match status" value="1"/>
</dbReference>
<dbReference type="OrthoDB" id="6503940at2759"/>
<dbReference type="InterPro" id="IPR036412">
    <property type="entry name" value="HAD-like_sf"/>
</dbReference>
<keyword evidence="3" id="KW-0378">Hydrolase</keyword>
<evidence type="ECO:0000256" key="3">
    <source>
        <dbReference type="ARBA" id="ARBA00022801"/>
    </source>
</evidence>
<reference evidence="7 8" key="1">
    <citation type="journal article" date="2007" name="Nature">
        <title>Evolution of genes and genomes on the Drosophila phylogeny.</title>
        <authorList>
            <consortium name="Drosophila 12 Genomes Consortium"/>
            <person name="Clark A.G."/>
            <person name="Eisen M.B."/>
            <person name="Smith D.R."/>
            <person name="Bergman C.M."/>
            <person name="Oliver B."/>
            <person name="Markow T.A."/>
            <person name="Kaufman T.C."/>
            <person name="Kellis M."/>
            <person name="Gelbart W."/>
            <person name="Iyer V.N."/>
            <person name="Pollard D.A."/>
            <person name="Sackton T.B."/>
            <person name="Larracuente A.M."/>
            <person name="Singh N.D."/>
            <person name="Abad J.P."/>
            <person name="Abt D.N."/>
            <person name="Adryan B."/>
            <person name="Aguade M."/>
            <person name="Akashi H."/>
            <person name="Anderson W.W."/>
            <person name="Aquadro C.F."/>
            <person name="Ardell D.H."/>
            <person name="Arguello R."/>
            <person name="Artieri C.G."/>
            <person name="Barbash D.A."/>
            <person name="Barker D."/>
            <person name="Barsanti P."/>
            <person name="Batterham P."/>
            <person name="Batzoglou S."/>
            <person name="Begun D."/>
            <person name="Bhutkar A."/>
            <person name="Blanco E."/>
            <person name="Bosak S.A."/>
            <person name="Bradley R.K."/>
            <person name="Brand A.D."/>
            <person name="Brent M.R."/>
            <person name="Brooks A.N."/>
            <person name="Brown R.H."/>
            <person name="Butlin R.K."/>
            <person name="Caggese C."/>
            <person name="Calvi B.R."/>
            <person name="Bernardo de Carvalho A."/>
            <person name="Caspi A."/>
            <person name="Castrezana S."/>
            <person name="Celniker S.E."/>
            <person name="Chang J.L."/>
            <person name="Chapple C."/>
            <person name="Chatterji S."/>
            <person name="Chinwalla A."/>
            <person name="Civetta A."/>
            <person name="Clifton S.W."/>
            <person name="Comeron J.M."/>
            <person name="Costello J.C."/>
            <person name="Coyne J.A."/>
            <person name="Daub J."/>
            <person name="David R.G."/>
            <person name="Delcher A.L."/>
            <person name="Delehaunty K."/>
            <person name="Do C.B."/>
            <person name="Ebling H."/>
            <person name="Edwards K."/>
            <person name="Eickbush T."/>
            <person name="Evans J.D."/>
            <person name="Filipski A."/>
            <person name="Findeiss S."/>
            <person name="Freyhult E."/>
            <person name="Fulton L."/>
            <person name="Fulton R."/>
            <person name="Garcia A.C."/>
            <person name="Gardiner A."/>
            <person name="Garfield D.A."/>
            <person name="Garvin B.E."/>
            <person name="Gibson G."/>
            <person name="Gilbert D."/>
            <person name="Gnerre S."/>
            <person name="Godfrey J."/>
            <person name="Good R."/>
            <person name="Gotea V."/>
            <person name="Gravely B."/>
            <person name="Greenberg A.J."/>
            <person name="Griffiths-Jones S."/>
            <person name="Gross S."/>
            <person name="Guigo R."/>
            <person name="Gustafson E.A."/>
            <person name="Haerty W."/>
            <person name="Hahn M.W."/>
            <person name="Halligan D.L."/>
            <person name="Halpern A.L."/>
            <person name="Halter G.M."/>
            <person name="Han M.V."/>
            <person name="Heger A."/>
            <person name="Hillier L."/>
            <person name="Hinrichs A.S."/>
            <person name="Holmes I."/>
            <person name="Hoskins R.A."/>
            <person name="Hubisz M.J."/>
            <person name="Hultmark D."/>
            <person name="Huntley M.A."/>
            <person name="Jaffe D.B."/>
            <person name="Jagadeeshan S."/>
            <person name="Jeck W.R."/>
            <person name="Johnson J."/>
            <person name="Jones C.D."/>
            <person name="Jordan W.C."/>
            <person name="Karpen G.H."/>
            <person name="Kataoka E."/>
            <person name="Keightley P.D."/>
            <person name="Kheradpour P."/>
            <person name="Kirkness E.F."/>
            <person name="Koerich L.B."/>
            <person name="Kristiansen K."/>
            <person name="Kudrna D."/>
            <person name="Kulathinal R.J."/>
            <person name="Kumar S."/>
            <person name="Kwok R."/>
            <person name="Lander E."/>
            <person name="Langley C.H."/>
            <person name="Lapoint R."/>
            <person name="Lazzaro B.P."/>
            <person name="Lee S.J."/>
            <person name="Levesque L."/>
            <person name="Li R."/>
            <person name="Lin C.F."/>
            <person name="Lin M.F."/>
            <person name="Lindblad-Toh K."/>
            <person name="Llopart A."/>
            <person name="Long M."/>
            <person name="Low L."/>
            <person name="Lozovsky E."/>
            <person name="Lu J."/>
            <person name="Luo M."/>
            <person name="Machado C.A."/>
            <person name="Makalowski W."/>
            <person name="Marzo M."/>
            <person name="Matsuda M."/>
            <person name="Matzkin L."/>
            <person name="McAllister B."/>
            <person name="McBride C.S."/>
            <person name="McKernan B."/>
            <person name="McKernan K."/>
            <person name="Mendez-Lago M."/>
            <person name="Minx P."/>
            <person name="Mollenhauer M.U."/>
            <person name="Montooth K."/>
            <person name="Mount S.M."/>
            <person name="Mu X."/>
            <person name="Myers E."/>
            <person name="Negre B."/>
            <person name="Newfeld S."/>
            <person name="Nielsen R."/>
            <person name="Noor M.A."/>
            <person name="O'Grady P."/>
            <person name="Pachter L."/>
            <person name="Papaceit M."/>
            <person name="Parisi M.J."/>
            <person name="Parisi M."/>
            <person name="Parts L."/>
            <person name="Pedersen J.S."/>
            <person name="Pesole G."/>
            <person name="Phillippy A.M."/>
            <person name="Ponting C.P."/>
            <person name="Pop M."/>
            <person name="Porcelli D."/>
            <person name="Powell J.R."/>
            <person name="Prohaska S."/>
            <person name="Pruitt K."/>
            <person name="Puig M."/>
            <person name="Quesneville H."/>
            <person name="Ram K.R."/>
            <person name="Rand D."/>
            <person name="Rasmussen M.D."/>
            <person name="Reed L.K."/>
            <person name="Reenan R."/>
            <person name="Reily A."/>
            <person name="Remington K.A."/>
            <person name="Rieger T.T."/>
            <person name="Ritchie M.G."/>
            <person name="Robin C."/>
            <person name="Rogers Y.H."/>
            <person name="Rohde C."/>
            <person name="Rozas J."/>
            <person name="Rubenfield M.J."/>
            <person name="Ruiz A."/>
            <person name="Russo S."/>
            <person name="Salzberg S.L."/>
            <person name="Sanchez-Gracia A."/>
            <person name="Saranga D.J."/>
            <person name="Sato H."/>
            <person name="Schaeffer S.W."/>
            <person name="Schatz M.C."/>
            <person name="Schlenke T."/>
            <person name="Schwartz R."/>
            <person name="Segarra C."/>
            <person name="Singh R.S."/>
            <person name="Sirot L."/>
            <person name="Sirota M."/>
            <person name="Sisneros N.B."/>
            <person name="Smith C.D."/>
            <person name="Smith T.F."/>
            <person name="Spieth J."/>
            <person name="Stage D.E."/>
            <person name="Stark A."/>
            <person name="Stephan W."/>
            <person name="Strausberg R.L."/>
            <person name="Strempel S."/>
            <person name="Sturgill D."/>
            <person name="Sutton G."/>
            <person name="Sutton G.G."/>
            <person name="Tao W."/>
            <person name="Teichmann S."/>
            <person name="Tobari Y.N."/>
            <person name="Tomimura Y."/>
            <person name="Tsolas J.M."/>
            <person name="Valente V.L."/>
            <person name="Venter E."/>
            <person name="Venter J.C."/>
            <person name="Vicario S."/>
            <person name="Vieira F.G."/>
            <person name="Vilella A.J."/>
            <person name="Villasante A."/>
            <person name="Walenz B."/>
            <person name="Wang J."/>
            <person name="Wasserman M."/>
            <person name="Watts T."/>
            <person name="Wilson D."/>
            <person name="Wilson R.K."/>
            <person name="Wing R.A."/>
            <person name="Wolfner M.F."/>
            <person name="Wong A."/>
            <person name="Wong G.K."/>
            <person name="Wu C.I."/>
            <person name="Wu G."/>
            <person name="Yamamoto D."/>
            <person name="Yang H.P."/>
            <person name="Yang S.P."/>
            <person name="Yorke J.A."/>
            <person name="Yoshida K."/>
            <person name="Zdobnov E."/>
            <person name="Zhang P."/>
            <person name="Zhang Y."/>
            <person name="Zimin A.V."/>
            <person name="Baldwin J."/>
            <person name="Abdouelleil A."/>
            <person name="Abdulkadir J."/>
            <person name="Abebe A."/>
            <person name="Abera B."/>
            <person name="Abreu J."/>
            <person name="Acer S.C."/>
            <person name="Aftuck L."/>
            <person name="Alexander A."/>
            <person name="An P."/>
            <person name="Anderson E."/>
            <person name="Anderson S."/>
            <person name="Arachi H."/>
            <person name="Azer M."/>
            <person name="Bachantsang P."/>
            <person name="Barry A."/>
            <person name="Bayul T."/>
            <person name="Berlin A."/>
            <person name="Bessette D."/>
            <person name="Bloom T."/>
            <person name="Blye J."/>
            <person name="Boguslavskiy L."/>
            <person name="Bonnet C."/>
            <person name="Boukhgalter B."/>
            <person name="Bourzgui I."/>
            <person name="Brown A."/>
            <person name="Cahill P."/>
            <person name="Channer S."/>
            <person name="Cheshatsang Y."/>
            <person name="Chuda L."/>
            <person name="Citroen M."/>
            <person name="Collymore A."/>
            <person name="Cooke P."/>
            <person name="Costello M."/>
            <person name="D'Aco K."/>
            <person name="Daza R."/>
            <person name="De Haan G."/>
            <person name="DeGray S."/>
            <person name="DeMaso C."/>
            <person name="Dhargay N."/>
            <person name="Dooley K."/>
            <person name="Dooley E."/>
            <person name="Doricent M."/>
            <person name="Dorje P."/>
            <person name="Dorjee K."/>
            <person name="Dupes A."/>
            <person name="Elong R."/>
            <person name="Falk J."/>
            <person name="Farina A."/>
            <person name="Faro S."/>
            <person name="Ferguson D."/>
            <person name="Fisher S."/>
            <person name="Foley C.D."/>
            <person name="Franke A."/>
            <person name="Friedrich D."/>
            <person name="Gadbois L."/>
            <person name="Gearin G."/>
            <person name="Gearin C.R."/>
            <person name="Giannoukos G."/>
            <person name="Goode T."/>
            <person name="Graham J."/>
            <person name="Grandbois E."/>
            <person name="Grewal S."/>
            <person name="Gyaltsen K."/>
            <person name="Hafez N."/>
            <person name="Hagos B."/>
            <person name="Hall J."/>
            <person name="Henson C."/>
            <person name="Hollinger A."/>
            <person name="Honan T."/>
            <person name="Huard M.D."/>
            <person name="Hughes L."/>
            <person name="Hurhula B."/>
            <person name="Husby M.E."/>
            <person name="Kamat A."/>
            <person name="Kanga B."/>
            <person name="Kashin S."/>
            <person name="Khazanovich D."/>
            <person name="Kisner P."/>
            <person name="Lance K."/>
            <person name="Lara M."/>
            <person name="Lee W."/>
            <person name="Lennon N."/>
            <person name="Letendre F."/>
            <person name="LeVine R."/>
            <person name="Lipovsky A."/>
            <person name="Liu X."/>
            <person name="Liu J."/>
            <person name="Liu S."/>
            <person name="Lokyitsang T."/>
            <person name="Lokyitsang Y."/>
            <person name="Lubonja R."/>
            <person name="Lui A."/>
            <person name="MacDonald P."/>
            <person name="Magnisalis V."/>
            <person name="Maru K."/>
            <person name="Matthews C."/>
            <person name="McCusker W."/>
            <person name="McDonough S."/>
            <person name="Mehta T."/>
            <person name="Meldrim J."/>
            <person name="Meneus L."/>
            <person name="Mihai O."/>
            <person name="Mihalev A."/>
            <person name="Mihova T."/>
            <person name="Mittelman R."/>
            <person name="Mlenga V."/>
            <person name="Montmayeur A."/>
            <person name="Mulrain L."/>
            <person name="Navidi A."/>
            <person name="Naylor J."/>
            <person name="Negash T."/>
            <person name="Nguyen T."/>
            <person name="Nguyen N."/>
            <person name="Nicol R."/>
            <person name="Norbu C."/>
            <person name="Norbu N."/>
            <person name="Novod N."/>
            <person name="O'Neill B."/>
            <person name="Osman S."/>
            <person name="Markiewicz E."/>
            <person name="Oyono O.L."/>
            <person name="Patti C."/>
            <person name="Phunkhang P."/>
            <person name="Pierre F."/>
            <person name="Priest M."/>
            <person name="Raghuraman S."/>
            <person name="Rege F."/>
            <person name="Reyes R."/>
            <person name="Rise C."/>
            <person name="Rogov P."/>
            <person name="Ross K."/>
            <person name="Ryan E."/>
            <person name="Settipalli S."/>
            <person name="Shea T."/>
            <person name="Sherpa N."/>
            <person name="Shi L."/>
            <person name="Shih D."/>
            <person name="Sparrow T."/>
            <person name="Spaulding J."/>
            <person name="Stalker J."/>
            <person name="Stange-Thomann N."/>
            <person name="Stavropoulos S."/>
            <person name="Stone C."/>
            <person name="Strader C."/>
            <person name="Tesfaye S."/>
            <person name="Thomson T."/>
            <person name="Thoulutsang Y."/>
            <person name="Thoulutsang D."/>
            <person name="Topham K."/>
            <person name="Topping I."/>
            <person name="Tsamla T."/>
            <person name="Vassiliev H."/>
            <person name="Vo A."/>
            <person name="Wangchuk T."/>
            <person name="Wangdi T."/>
            <person name="Weiand M."/>
            <person name="Wilkinson J."/>
            <person name="Wilson A."/>
            <person name="Yadav S."/>
            <person name="Young G."/>
            <person name="Yu Q."/>
            <person name="Zembek L."/>
            <person name="Zhong D."/>
            <person name="Zimmer A."/>
            <person name="Zwirko Z."/>
            <person name="Jaffe D.B."/>
            <person name="Alvarez P."/>
            <person name="Brockman W."/>
            <person name="Butler J."/>
            <person name="Chin C."/>
            <person name="Gnerre S."/>
            <person name="Grabherr M."/>
            <person name="Kleber M."/>
            <person name="Mauceli E."/>
            <person name="MacCallum I."/>
        </authorList>
    </citation>
    <scope>NUCLEOTIDE SEQUENCE [LARGE SCALE GENOMIC DNA]</scope>
    <source>
        <strain evidence="8">Tucson 15010-1051.87</strain>
    </source>
</reference>
<keyword evidence="8" id="KW-1185">Reference proteome</keyword>
<evidence type="ECO:0000256" key="4">
    <source>
        <dbReference type="ARBA" id="ARBA00022842"/>
    </source>
</evidence>